<feature type="transmembrane region" description="Helical" evidence="10">
    <location>
        <begin position="41"/>
        <end position="58"/>
    </location>
</feature>
<dbReference type="GO" id="GO:0005524">
    <property type="term" value="F:ATP binding"/>
    <property type="evidence" value="ECO:0007669"/>
    <property type="project" value="UniProtKB-KW"/>
</dbReference>
<keyword evidence="10" id="KW-0472">Membrane</keyword>
<evidence type="ECO:0000256" key="3">
    <source>
        <dbReference type="ARBA" id="ARBA00022553"/>
    </source>
</evidence>
<organism evidence="13 14">
    <name type="scientific">Antrihabitans cavernicola</name>
    <dbReference type="NCBI Taxonomy" id="2495913"/>
    <lineage>
        <taxon>Bacteria</taxon>
        <taxon>Bacillati</taxon>
        <taxon>Actinomycetota</taxon>
        <taxon>Actinomycetes</taxon>
        <taxon>Mycobacteriales</taxon>
        <taxon>Nocardiaceae</taxon>
        <taxon>Antrihabitans</taxon>
    </lineage>
</organism>
<dbReference type="RefSeq" id="WP_149431402.1">
    <property type="nucleotide sequence ID" value="NZ_VLNY01000007.1"/>
</dbReference>
<evidence type="ECO:0000256" key="4">
    <source>
        <dbReference type="ARBA" id="ARBA00022679"/>
    </source>
</evidence>
<dbReference type="EC" id="2.7.13.3" evidence="2"/>
<dbReference type="Gene3D" id="3.30.565.10">
    <property type="entry name" value="Histidine kinase-like ATPase, C-terminal domain"/>
    <property type="match status" value="1"/>
</dbReference>
<keyword evidence="6 13" id="KW-0418">Kinase</keyword>
<keyword evidence="4" id="KW-0808">Transferase</keyword>
<keyword evidence="10" id="KW-0812">Transmembrane</keyword>
<keyword evidence="5" id="KW-0547">Nucleotide-binding</keyword>
<feature type="transmembrane region" description="Helical" evidence="10">
    <location>
        <begin position="111"/>
        <end position="128"/>
    </location>
</feature>
<keyword evidence="14" id="KW-1185">Reference proteome</keyword>
<keyword evidence="8" id="KW-0902">Two-component regulatory system</keyword>
<dbReference type="AlphaFoldDB" id="A0A5A7S9T2"/>
<gene>
    <name evidence="13" type="ORF">FOY51_16825</name>
</gene>
<evidence type="ECO:0000313" key="14">
    <source>
        <dbReference type="Proteomes" id="UP000322244"/>
    </source>
</evidence>
<dbReference type="Pfam" id="PF02518">
    <property type="entry name" value="HATPase_c"/>
    <property type="match status" value="1"/>
</dbReference>
<feature type="domain" description="Histidine kinase/HSP90-like ATPase" evidence="11">
    <location>
        <begin position="299"/>
        <end position="386"/>
    </location>
</feature>
<dbReference type="OrthoDB" id="227596at2"/>
<dbReference type="CDD" id="cd16917">
    <property type="entry name" value="HATPase_UhpB-NarQ-NarX-like"/>
    <property type="match status" value="1"/>
</dbReference>
<dbReference type="EMBL" id="VLNY01000007">
    <property type="protein sequence ID" value="KAA0022039.1"/>
    <property type="molecule type" value="Genomic_DNA"/>
</dbReference>
<dbReference type="GO" id="GO:0000155">
    <property type="term" value="F:phosphorelay sensor kinase activity"/>
    <property type="evidence" value="ECO:0007669"/>
    <property type="project" value="InterPro"/>
</dbReference>
<proteinExistence type="predicted"/>
<dbReference type="GO" id="GO:0046983">
    <property type="term" value="F:protein dimerization activity"/>
    <property type="evidence" value="ECO:0007669"/>
    <property type="project" value="InterPro"/>
</dbReference>
<dbReference type="GO" id="GO:0016020">
    <property type="term" value="C:membrane"/>
    <property type="evidence" value="ECO:0007669"/>
    <property type="project" value="InterPro"/>
</dbReference>
<keyword evidence="7" id="KW-0067">ATP-binding</keyword>
<evidence type="ECO:0000256" key="7">
    <source>
        <dbReference type="ARBA" id="ARBA00022840"/>
    </source>
</evidence>
<dbReference type="SUPFAM" id="SSF55874">
    <property type="entry name" value="ATPase domain of HSP90 chaperone/DNA topoisomerase II/histidine kinase"/>
    <property type="match status" value="1"/>
</dbReference>
<protein>
    <recommendedName>
        <fullName evidence="2">histidine kinase</fullName>
        <ecNumber evidence="2">2.7.13.3</ecNumber>
    </recommendedName>
</protein>
<evidence type="ECO:0000259" key="11">
    <source>
        <dbReference type="Pfam" id="PF02518"/>
    </source>
</evidence>
<dbReference type="PANTHER" id="PTHR24421">
    <property type="entry name" value="NITRATE/NITRITE SENSOR PROTEIN NARX-RELATED"/>
    <property type="match status" value="1"/>
</dbReference>
<evidence type="ECO:0000313" key="13">
    <source>
        <dbReference type="EMBL" id="KAA0022039.1"/>
    </source>
</evidence>
<dbReference type="Pfam" id="PF07730">
    <property type="entry name" value="HisKA_3"/>
    <property type="match status" value="1"/>
</dbReference>
<evidence type="ECO:0000256" key="2">
    <source>
        <dbReference type="ARBA" id="ARBA00012438"/>
    </source>
</evidence>
<dbReference type="InterPro" id="IPR036890">
    <property type="entry name" value="HATPase_C_sf"/>
</dbReference>
<keyword evidence="10" id="KW-1133">Transmembrane helix</keyword>
<feature type="transmembrane region" description="Helical" evidence="10">
    <location>
        <begin position="134"/>
        <end position="154"/>
    </location>
</feature>
<feature type="coiled-coil region" evidence="9">
    <location>
        <begin position="158"/>
        <end position="193"/>
    </location>
</feature>
<dbReference type="InterPro" id="IPR050482">
    <property type="entry name" value="Sensor_HK_TwoCompSys"/>
</dbReference>
<dbReference type="PANTHER" id="PTHR24421:SF10">
    <property type="entry name" value="NITRATE_NITRITE SENSOR PROTEIN NARQ"/>
    <property type="match status" value="1"/>
</dbReference>
<sequence>MPTWLRDWKLRPRDVAITVAVAVVQVMGSRGANHAQAPDHPLNAFVYAILIIGPIALLARHRFRLAAFYVTLLCTAAYVLGGYGFGPIFLSLVIAFLTAATVGSRWPTYSLIPLGYLCFVWPLPIAFGNSPSSWWQVIGIAAWLAVLISIAEGIRQRRATLEARRQRAAAAKEAEAEERLRRASDERLAIARELHDVLAHSLSLINVQSSVALELFDAKPRQAREALAAIKGASKDALGEVHALLTSIRSGADQAPTAPTPSIADIDTVVERARSAGMTVATQVDGHVRKLPAVVDVAAARIVQESLTNVARHAAGAEATVAVRYKENDLRIQVDNDGGADTPTPIGSGGNGITGMIERARALGGELSAGRRPGGGFRVSARIPITESPVEES</sequence>
<feature type="domain" description="Signal transduction histidine kinase subgroup 3 dimerisation and phosphoacceptor" evidence="12">
    <location>
        <begin position="186"/>
        <end position="251"/>
    </location>
</feature>
<comment type="catalytic activity">
    <reaction evidence="1">
        <text>ATP + protein L-histidine = ADP + protein N-phospho-L-histidine.</text>
        <dbReference type="EC" id="2.7.13.3"/>
    </reaction>
</comment>
<keyword evidence="9" id="KW-0175">Coiled coil</keyword>
<dbReference type="Proteomes" id="UP000322244">
    <property type="component" value="Unassembled WGS sequence"/>
</dbReference>
<evidence type="ECO:0000256" key="5">
    <source>
        <dbReference type="ARBA" id="ARBA00022741"/>
    </source>
</evidence>
<evidence type="ECO:0000256" key="1">
    <source>
        <dbReference type="ARBA" id="ARBA00000085"/>
    </source>
</evidence>
<dbReference type="InterPro" id="IPR011712">
    <property type="entry name" value="Sig_transdc_His_kin_sub3_dim/P"/>
</dbReference>
<evidence type="ECO:0000256" key="8">
    <source>
        <dbReference type="ARBA" id="ARBA00023012"/>
    </source>
</evidence>
<evidence type="ECO:0000256" key="6">
    <source>
        <dbReference type="ARBA" id="ARBA00022777"/>
    </source>
</evidence>
<comment type="caution">
    <text evidence="13">The sequence shown here is derived from an EMBL/GenBank/DDBJ whole genome shotgun (WGS) entry which is preliminary data.</text>
</comment>
<reference evidence="13 14" key="1">
    <citation type="submission" date="2019-07" db="EMBL/GenBank/DDBJ databases">
        <title>Rhodococcus cavernicolus sp. nov., isolated from a cave.</title>
        <authorList>
            <person name="Lee S.D."/>
        </authorList>
    </citation>
    <scope>NUCLEOTIDE SEQUENCE [LARGE SCALE GENOMIC DNA]</scope>
    <source>
        <strain evidence="13 14">C1-24</strain>
    </source>
</reference>
<evidence type="ECO:0000259" key="12">
    <source>
        <dbReference type="Pfam" id="PF07730"/>
    </source>
</evidence>
<dbReference type="InterPro" id="IPR003594">
    <property type="entry name" value="HATPase_dom"/>
</dbReference>
<name>A0A5A7S9T2_9NOCA</name>
<evidence type="ECO:0000256" key="10">
    <source>
        <dbReference type="SAM" id="Phobius"/>
    </source>
</evidence>
<accession>A0A5A7S9T2</accession>
<dbReference type="Gene3D" id="1.20.5.1930">
    <property type="match status" value="1"/>
</dbReference>
<evidence type="ECO:0000256" key="9">
    <source>
        <dbReference type="SAM" id="Coils"/>
    </source>
</evidence>
<keyword evidence="3" id="KW-0597">Phosphoprotein</keyword>